<dbReference type="InterPro" id="IPR043724">
    <property type="entry name" value="DUF5666"/>
</dbReference>
<evidence type="ECO:0000313" key="3">
    <source>
        <dbReference type="EMBL" id="OOZ38550.1"/>
    </source>
</evidence>
<protein>
    <recommendedName>
        <fullName evidence="2">DUF5666 domain-containing protein</fullName>
    </recommendedName>
</protein>
<proteinExistence type="predicted"/>
<accession>A0A1T2L0L6</accession>
<evidence type="ECO:0000313" key="4">
    <source>
        <dbReference type="Proteomes" id="UP000190198"/>
    </source>
</evidence>
<comment type="caution">
    <text evidence="3">The sequence shown here is derived from an EMBL/GenBank/DDBJ whole genome shotgun (WGS) entry which is preliminary data.</text>
</comment>
<dbReference type="OrthoDB" id="5622949at2"/>
<sequence>MKQLLKHLLPAIVMISLVSCGGGGTVASGGSGGTGISTGSISGFGSIFVNGIEFDISGATLERNGTAGASENEFELGEVVFIQGSIDTDSGTGVATTVSYDEILRGPVTNDNPTSSSIEVLGQQVLVLPSTVLQLTGVLTDLDTSSIVEVSGYYNANRNLVATRIVEITSGIASIEAKLFVSSIDTNPSPDELVSNGLTVTLADLSHVSPDDLVQVEAASGALSGLTLTATSVTVIQPANLAQGTEIELEGIVTTYITPENFFVNVIEVDATGIDPALTALIALNVRVEVEGVINASGILVADSLEIKDEEEDVQLEVSGEISDKKTVPDRVTVQGNDYVIITGTPDASDLHGDTFDSLQTGHCVHIHAFDDSGDFIIEELERKDDPCNGDNGEIEGTVSYANGSTGELTVNGTTVITDITEVTTTFRGPNDNPISPESFFNSISIDSTEIHAYGSYNSGTGEFSATDIMIED</sequence>
<dbReference type="Pfam" id="PF18914">
    <property type="entry name" value="DUF5666"/>
    <property type="match status" value="3"/>
</dbReference>
<feature type="domain" description="DUF5666" evidence="2">
    <location>
        <begin position="40"/>
        <end position="98"/>
    </location>
</feature>
<feature type="signal peptide" evidence="1">
    <location>
        <begin position="1"/>
        <end position="21"/>
    </location>
</feature>
<evidence type="ECO:0000256" key="1">
    <source>
        <dbReference type="SAM" id="SignalP"/>
    </source>
</evidence>
<dbReference type="AlphaFoldDB" id="A0A1T2L0L6"/>
<organism evidence="3 4">
    <name type="scientific">Solemya elarraichensis gill symbiont</name>
    <dbReference type="NCBI Taxonomy" id="1918949"/>
    <lineage>
        <taxon>Bacteria</taxon>
        <taxon>Pseudomonadati</taxon>
        <taxon>Pseudomonadota</taxon>
        <taxon>Gammaproteobacteria</taxon>
        <taxon>sulfur-oxidizing symbionts</taxon>
    </lineage>
</organism>
<dbReference type="EMBL" id="MPRK01000171">
    <property type="protein sequence ID" value="OOZ38550.1"/>
    <property type="molecule type" value="Genomic_DNA"/>
</dbReference>
<reference evidence="3 4" key="1">
    <citation type="submission" date="2016-11" db="EMBL/GenBank/DDBJ databases">
        <title>Mixed transmission modes and dynamic genome evolution in an obligate animal-bacterial symbiosis.</title>
        <authorList>
            <person name="Russell S.L."/>
            <person name="Corbett-Detig R.B."/>
            <person name="Cavanaugh C.M."/>
        </authorList>
    </citation>
    <scope>NUCLEOTIDE SEQUENCE [LARGE SCALE GENOMIC DNA]</scope>
    <source>
        <strain evidence="3">Sp-SM6</strain>
    </source>
</reference>
<keyword evidence="4" id="KW-1185">Reference proteome</keyword>
<feature type="domain" description="DUF5666" evidence="2">
    <location>
        <begin position="250"/>
        <end position="305"/>
    </location>
</feature>
<keyword evidence="1" id="KW-0732">Signal</keyword>
<name>A0A1T2L0L6_9GAMM</name>
<dbReference type="PROSITE" id="PS51257">
    <property type="entry name" value="PROKAR_LIPOPROTEIN"/>
    <property type="match status" value="1"/>
</dbReference>
<gene>
    <name evidence="3" type="ORF">BOW52_08350</name>
</gene>
<evidence type="ECO:0000259" key="2">
    <source>
        <dbReference type="Pfam" id="PF18914"/>
    </source>
</evidence>
<feature type="domain" description="DUF5666" evidence="2">
    <location>
        <begin position="105"/>
        <end position="165"/>
    </location>
</feature>
<dbReference type="Proteomes" id="UP000190198">
    <property type="component" value="Unassembled WGS sequence"/>
</dbReference>
<dbReference type="RefSeq" id="WP_078477291.1">
    <property type="nucleotide sequence ID" value="NZ_MPRK01000171.1"/>
</dbReference>
<feature type="chain" id="PRO_5010585046" description="DUF5666 domain-containing protein" evidence="1">
    <location>
        <begin position="22"/>
        <end position="473"/>
    </location>
</feature>